<dbReference type="AlphaFoldDB" id="A0AAU7XBR4"/>
<evidence type="ECO:0000256" key="1">
    <source>
        <dbReference type="SAM" id="Phobius"/>
    </source>
</evidence>
<dbReference type="RefSeq" id="WP_407049207.1">
    <property type="nucleotide sequence ID" value="NZ_CP158568.1"/>
</dbReference>
<keyword evidence="1" id="KW-1133">Transmembrane helix</keyword>
<evidence type="ECO:0000313" key="2">
    <source>
        <dbReference type="EMBL" id="XBY44113.1"/>
    </source>
</evidence>
<name>A0AAU7XBR4_9HYPH</name>
<sequence>MDWWLALKWLVIALAAFPIWGSLLWVIWDLDIRPRLIPKAAIEADAKVMLARWGERAAEMAFIEEDRAWRYSDNFQQGRWHRVRAAIERMTDEGV</sequence>
<dbReference type="KEGG" id="mflg:ABS361_19020"/>
<gene>
    <name evidence="2" type="ORF">ABS361_19020</name>
</gene>
<feature type="transmembrane region" description="Helical" evidence="1">
    <location>
        <begin position="6"/>
        <end position="28"/>
    </location>
</feature>
<proteinExistence type="predicted"/>
<keyword evidence="1" id="KW-0472">Membrane</keyword>
<accession>A0AAU7XBR4</accession>
<reference evidence="2" key="1">
    <citation type="submission" date="2024-06" db="EMBL/GenBank/DDBJ databases">
        <title>Methylostella associata gen. nov., sp. nov., a novel Ancalomicrobiaceae-affiliated facultatively methylotrophic bacteria that feed on methanotrophs of the genus Methylococcus.</title>
        <authorList>
            <person name="Saltykova V."/>
            <person name="Danilova O.V."/>
            <person name="Oshkin I.Y."/>
            <person name="Belova S.E."/>
            <person name="Pimenov N.V."/>
            <person name="Dedysh S.N."/>
        </authorList>
    </citation>
    <scope>NUCLEOTIDE SEQUENCE</scope>
    <source>
        <strain evidence="2">S20</strain>
    </source>
</reference>
<protein>
    <submittedName>
        <fullName evidence="2">Uncharacterized protein</fullName>
    </submittedName>
</protein>
<keyword evidence="1" id="KW-0812">Transmembrane</keyword>
<dbReference type="EMBL" id="CP158568">
    <property type="protein sequence ID" value="XBY44113.1"/>
    <property type="molecule type" value="Genomic_DNA"/>
</dbReference>
<organism evidence="2">
    <name type="scientific">Methyloraptor flagellatus</name>
    <dbReference type="NCBI Taxonomy" id="3162530"/>
    <lineage>
        <taxon>Bacteria</taxon>
        <taxon>Pseudomonadati</taxon>
        <taxon>Pseudomonadota</taxon>
        <taxon>Alphaproteobacteria</taxon>
        <taxon>Hyphomicrobiales</taxon>
        <taxon>Ancalomicrobiaceae</taxon>
        <taxon>Methyloraptor</taxon>
    </lineage>
</organism>